<accession>A0ABQ8HLR3</accession>
<evidence type="ECO:0000313" key="1">
    <source>
        <dbReference type="EMBL" id="KAH7565296.1"/>
    </source>
</evidence>
<dbReference type="EMBL" id="JAFEMO010000009">
    <property type="protein sequence ID" value="KAH7565296.1"/>
    <property type="molecule type" value="Genomic_DNA"/>
</dbReference>
<comment type="caution">
    <text evidence="1">The sequence shown here is derived from an EMBL/GenBank/DDBJ whole genome shotgun (WGS) entry which is preliminary data.</text>
</comment>
<name>A0ABQ8HLR3_9ROSI</name>
<keyword evidence="2" id="KW-1185">Reference proteome</keyword>
<sequence length="108" mass="12184">MLKIQKRWIDDGVVNPTDQVLMAKHLLEATLMDVRVRLVDDCHDIIWSVVKGDWLMISELFVFELLTKLSIGSSSYNGILVFAAVSSIKPRKIRTESADNRSINLIAA</sequence>
<protein>
    <submittedName>
        <fullName evidence="1">Uncharacterized protein</fullName>
    </submittedName>
</protein>
<reference evidence="1 2" key="1">
    <citation type="submission" date="2021-02" db="EMBL/GenBank/DDBJ databases">
        <title>Plant Genome Project.</title>
        <authorList>
            <person name="Zhang R.-G."/>
        </authorList>
    </citation>
    <scope>NUCLEOTIDE SEQUENCE [LARGE SCALE GENOMIC DNA]</scope>
    <source>
        <tissue evidence="1">Leaves</tissue>
    </source>
</reference>
<proteinExistence type="predicted"/>
<organism evidence="1 2">
    <name type="scientific">Xanthoceras sorbifolium</name>
    <dbReference type="NCBI Taxonomy" id="99658"/>
    <lineage>
        <taxon>Eukaryota</taxon>
        <taxon>Viridiplantae</taxon>
        <taxon>Streptophyta</taxon>
        <taxon>Embryophyta</taxon>
        <taxon>Tracheophyta</taxon>
        <taxon>Spermatophyta</taxon>
        <taxon>Magnoliopsida</taxon>
        <taxon>eudicotyledons</taxon>
        <taxon>Gunneridae</taxon>
        <taxon>Pentapetalae</taxon>
        <taxon>rosids</taxon>
        <taxon>malvids</taxon>
        <taxon>Sapindales</taxon>
        <taxon>Sapindaceae</taxon>
        <taxon>Xanthoceroideae</taxon>
        <taxon>Xanthoceras</taxon>
    </lineage>
</organism>
<dbReference type="Proteomes" id="UP000827721">
    <property type="component" value="Unassembled WGS sequence"/>
</dbReference>
<gene>
    <name evidence="1" type="ORF">JRO89_XS09G0182700</name>
</gene>
<evidence type="ECO:0000313" key="2">
    <source>
        <dbReference type="Proteomes" id="UP000827721"/>
    </source>
</evidence>